<keyword evidence="1" id="KW-0677">Repeat</keyword>
<dbReference type="GO" id="GO:0085020">
    <property type="term" value="P:protein K6-linked ubiquitination"/>
    <property type="evidence" value="ECO:0007669"/>
    <property type="project" value="TreeGrafter"/>
</dbReference>
<evidence type="ECO:0000313" key="4">
    <source>
        <dbReference type="EMBL" id="QES39176.1"/>
    </source>
</evidence>
<dbReference type="EMBL" id="CP029192">
    <property type="protein sequence ID" value="QES39176.1"/>
    <property type="molecule type" value="Genomic_DNA"/>
</dbReference>
<organism evidence="4 5">
    <name type="scientific">Streptomyces venezuelae</name>
    <dbReference type="NCBI Taxonomy" id="54571"/>
    <lineage>
        <taxon>Bacteria</taxon>
        <taxon>Bacillati</taxon>
        <taxon>Actinomycetota</taxon>
        <taxon>Actinomycetes</taxon>
        <taxon>Kitasatosporales</taxon>
        <taxon>Streptomycetaceae</taxon>
        <taxon>Streptomyces</taxon>
    </lineage>
</organism>
<feature type="repeat" description="ANK" evidence="3">
    <location>
        <begin position="42"/>
        <end position="74"/>
    </location>
</feature>
<dbReference type="PROSITE" id="PS50297">
    <property type="entry name" value="ANK_REP_REGION"/>
    <property type="match status" value="2"/>
</dbReference>
<evidence type="ECO:0000256" key="3">
    <source>
        <dbReference type="PROSITE-ProRule" id="PRU00023"/>
    </source>
</evidence>
<reference evidence="4 5" key="1">
    <citation type="submission" date="2018-05" db="EMBL/GenBank/DDBJ databases">
        <title>Streptomyces venezuelae.</title>
        <authorList>
            <person name="Kim W."/>
            <person name="Lee N."/>
            <person name="Cho B.-K."/>
        </authorList>
    </citation>
    <scope>NUCLEOTIDE SEQUENCE [LARGE SCALE GENOMIC DNA]</scope>
    <source>
        <strain evidence="4 5">ATCC 14584</strain>
    </source>
</reference>
<feature type="repeat" description="ANK" evidence="3">
    <location>
        <begin position="77"/>
        <end position="109"/>
    </location>
</feature>
<keyword evidence="4" id="KW-0808">Transferase</keyword>
<keyword evidence="4" id="KW-0418">Kinase</keyword>
<dbReference type="AlphaFoldDB" id="A0A5P2C8X0"/>
<dbReference type="PANTHER" id="PTHR24171:SF8">
    <property type="entry name" value="BRCA1-ASSOCIATED RING DOMAIN PROTEIN 1"/>
    <property type="match status" value="1"/>
</dbReference>
<evidence type="ECO:0000256" key="1">
    <source>
        <dbReference type="ARBA" id="ARBA00022737"/>
    </source>
</evidence>
<dbReference type="GO" id="GO:0004842">
    <property type="term" value="F:ubiquitin-protein transferase activity"/>
    <property type="evidence" value="ECO:0007669"/>
    <property type="project" value="TreeGrafter"/>
</dbReference>
<protein>
    <submittedName>
        <fullName evidence="4">Serine/threonine protein kinase</fullName>
    </submittedName>
</protein>
<dbReference type="InterPro" id="IPR002110">
    <property type="entry name" value="Ankyrin_rpt"/>
</dbReference>
<dbReference type="Gene3D" id="1.25.40.20">
    <property type="entry name" value="Ankyrin repeat-containing domain"/>
    <property type="match status" value="1"/>
</dbReference>
<keyword evidence="4" id="KW-0723">Serine/threonine-protein kinase</keyword>
<dbReference type="RefSeq" id="WP_150217891.1">
    <property type="nucleotide sequence ID" value="NZ_CP029192.1"/>
</dbReference>
<dbReference type="PRINTS" id="PR01415">
    <property type="entry name" value="ANKYRIN"/>
</dbReference>
<dbReference type="GO" id="GO:0004674">
    <property type="term" value="F:protein serine/threonine kinase activity"/>
    <property type="evidence" value="ECO:0007669"/>
    <property type="project" value="UniProtKB-KW"/>
</dbReference>
<dbReference type="SMART" id="SM00248">
    <property type="entry name" value="ANK"/>
    <property type="match status" value="2"/>
</dbReference>
<accession>A0A5P2C8X0</accession>
<evidence type="ECO:0000256" key="2">
    <source>
        <dbReference type="ARBA" id="ARBA00023043"/>
    </source>
</evidence>
<dbReference type="Pfam" id="PF00023">
    <property type="entry name" value="Ank"/>
    <property type="match status" value="1"/>
</dbReference>
<evidence type="ECO:0000313" key="5">
    <source>
        <dbReference type="Proteomes" id="UP000322927"/>
    </source>
</evidence>
<dbReference type="OrthoDB" id="278248at2"/>
<dbReference type="InterPro" id="IPR036770">
    <property type="entry name" value="Ankyrin_rpt-contain_sf"/>
</dbReference>
<dbReference type="Proteomes" id="UP000322927">
    <property type="component" value="Chromosome"/>
</dbReference>
<gene>
    <name evidence="4" type="ORF">DEJ48_22465</name>
</gene>
<sequence>MNRRRRKKLTPRLVFAASQGETATVRSLLRSGLLHPELPDADGTTALYAASVHGAADTVRVLLRAGALPDTESLGVTEGTPLCAAAAWGHVDTVRELLAHGADPNLREDLGTGRTPLRWARDGAGGPHPETEAALLAAGATEDAAGATGNAAAAPRAV</sequence>
<dbReference type="Pfam" id="PF12796">
    <property type="entry name" value="Ank_2"/>
    <property type="match status" value="1"/>
</dbReference>
<name>A0A5P2C8X0_STRVZ</name>
<keyword evidence="2 3" id="KW-0040">ANK repeat</keyword>
<dbReference type="SUPFAM" id="SSF48403">
    <property type="entry name" value="Ankyrin repeat"/>
    <property type="match status" value="1"/>
</dbReference>
<proteinExistence type="predicted"/>
<dbReference type="PROSITE" id="PS50088">
    <property type="entry name" value="ANK_REPEAT"/>
    <property type="match status" value="2"/>
</dbReference>
<dbReference type="PANTHER" id="PTHR24171">
    <property type="entry name" value="ANKYRIN REPEAT DOMAIN-CONTAINING PROTEIN 39-RELATED"/>
    <property type="match status" value="1"/>
</dbReference>